<dbReference type="PROSITE" id="PS00061">
    <property type="entry name" value="ADH_SHORT"/>
    <property type="match status" value="1"/>
</dbReference>
<dbReference type="PANTHER" id="PTHR42879">
    <property type="entry name" value="3-OXOACYL-(ACYL-CARRIER-PROTEIN) REDUCTASE"/>
    <property type="match status" value="1"/>
</dbReference>
<dbReference type="InterPro" id="IPR020904">
    <property type="entry name" value="Sc_DH/Rdtase_CS"/>
</dbReference>
<sequence>MNDSYLKKVFGLQERTALVTGSAGGIGREVAHALGQAGARVVINDLSAERCQSAAEAFRQAGIQVKVAVFDVSDRKAVAQARQSLAREGWEIDILVCNAGNQNRKPFIDMPPEEWQSLMNVHVMGTLNCTQVFLRGMCTRGYGRVIMMSSVSAVATMPNIAAYSTAKASLAAMARAIAVEYGPYGITANAVAPGFVRTDFTIGLQQREGFEQFLQESVPCARWAVPEDIAPAVLYLASPGGSFVNGQLLAIDGGMLARM</sequence>
<accession>A0A853FVJ1</accession>
<dbReference type="SMART" id="SM00822">
    <property type="entry name" value="PKS_KR"/>
    <property type="match status" value="1"/>
</dbReference>
<dbReference type="InterPro" id="IPR050259">
    <property type="entry name" value="SDR"/>
</dbReference>
<dbReference type="Pfam" id="PF13561">
    <property type="entry name" value="adh_short_C2"/>
    <property type="match status" value="1"/>
</dbReference>
<proteinExistence type="inferred from homology"/>
<dbReference type="GO" id="GO:0032787">
    <property type="term" value="P:monocarboxylic acid metabolic process"/>
    <property type="evidence" value="ECO:0007669"/>
    <property type="project" value="UniProtKB-ARBA"/>
</dbReference>
<dbReference type="PANTHER" id="PTHR42879:SF2">
    <property type="entry name" value="3-OXOACYL-[ACYL-CARRIER-PROTEIN] REDUCTASE FABG"/>
    <property type="match status" value="1"/>
</dbReference>
<dbReference type="Proteomes" id="UP000559809">
    <property type="component" value="Unassembled WGS sequence"/>
</dbReference>
<dbReference type="Gene3D" id="3.40.50.720">
    <property type="entry name" value="NAD(P)-binding Rossmann-like Domain"/>
    <property type="match status" value="1"/>
</dbReference>
<gene>
    <name evidence="3" type="ORF">H0A72_11755</name>
</gene>
<dbReference type="InterPro" id="IPR036291">
    <property type="entry name" value="NAD(P)-bd_dom_sf"/>
</dbReference>
<dbReference type="SUPFAM" id="SSF51735">
    <property type="entry name" value="NAD(P)-binding Rossmann-fold domains"/>
    <property type="match status" value="1"/>
</dbReference>
<evidence type="ECO:0000313" key="4">
    <source>
        <dbReference type="Proteomes" id="UP000559809"/>
    </source>
</evidence>
<dbReference type="AlphaFoldDB" id="A0A853FVJ1"/>
<comment type="caution">
    <text evidence="3">The sequence shown here is derived from an EMBL/GenBank/DDBJ whole genome shotgun (WGS) entry which is preliminary data.</text>
</comment>
<feature type="domain" description="Ketoreductase" evidence="2">
    <location>
        <begin position="15"/>
        <end position="194"/>
    </location>
</feature>
<dbReference type="InterPro" id="IPR057326">
    <property type="entry name" value="KR_dom"/>
</dbReference>
<dbReference type="FunFam" id="3.40.50.720:FF:000084">
    <property type="entry name" value="Short-chain dehydrogenase reductase"/>
    <property type="match status" value="1"/>
</dbReference>
<evidence type="ECO:0000256" key="1">
    <source>
        <dbReference type="ARBA" id="ARBA00006484"/>
    </source>
</evidence>
<dbReference type="PRINTS" id="PR00081">
    <property type="entry name" value="GDHRDH"/>
</dbReference>
<keyword evidence="4" id="KW-1185">Reference proteome</keyword>
<evidence type="ECO:0000259" key="2">
    <source>
        <dbReference type="SMART" id="SM00822"/>
    </source>
</evidence>
<dbReference type="RefSeq" id="WP_180155446.1">
    <property type="nucleotide sequence ID" value="NZ_JACCEM010000005.1"/>
</dbReference>
<evidence type="ECO:0000313" key="3">
    <source>
        <dbReference type="EMBL" id="NYT49985.1"/>
    </source>
</evidence>
<dbReference type="PRINTS" id="PR00080">
    <property type="entry name" value="SDRFAMILY"/>
</dbReference>
<dbReference type="InterPro" id="IPR002347">
    <property type="entry name" value="SDR_fam"/>
</dbReference>
<dbReference type="EMBL" id="JACCEM010000005">
    <property type="protein sequence ID" value="NYT49985.1"/>
    <property type="molecule type" value="Genomic_DNA"/>
</dbReference>
<reference evidence="3 4" key="1">
    <citation type="submission" date="2020-07" db="EMBL/GenBank/DDBJ databases">
        <title>Taxonomic revisions and descriptions of new bacterial species based on genomic comparisons in the high-G+C-content subgroup of the family Alcaligenaceae.</title>
        <authorList>
            <person name="Szabo A."/>
            <person name="Felfoldi T."/>
        </authorList>
    </citation>
    <scope>NUCLEOTIDE SEQUENCE [LARGE SCALE GENOMIC DNA]</scope>
    <source>
        <strain evidence="3 4">LMG 24012</strain>
    </source>
</reference>
<organism evidence="3 4">
    <name type="scientific">Parapusillimonas granuli</name>
    <dbReference type="NCBI Taxonomy" id="380911"/>
    <lineage>
        <taxon>Bacteria</taxon>
        <taxon>Pseudomonadati</taxon>
        <taxon>Pseudomonadota</taxon>
        <taxon>Betaproteobacteria</taxon>
        <taxon>Burkholderiales</taxon>
        <taxon>Alcaligenaceae</taxon>
        <taxon>Parapusillimonas</taxon>
    </lineage>
</organism>
<protein>
    <submittedName>
        <fullName evidence="3">SDR family oxidoreductase</fullName>
    </submittedName>
</protein>
<comment type="similarity">
    <text evidence="1">Belongs to the short-chain dehydrogenases/reductases (SDR) family.</text>
</comment>
<name>A0A853FVJ1_9BURK</name>